<dbReference type="Proteomes" id="UP001164020">
    <property type="component" value="Chromosome"/>
</dbReference>
<keyword evidence="2" id="KW-0347">Helicase</keyword>
<proteinExistence type="predicted"/>
<dbReference type="SMART" id="SM00491">
    <property type="entry name" value="HELICc2"/>
    <property type="match status" value="1"/>
</dbReference>
<dbReference type="PROSITE" id="PS51192">
    <property type="entry name" value="HELICASE_ATP_BIND_1"/>
    <property type="match status" value="1"/>
</dbReference>
<reference evidence="2" key="1">
    <citation type="submission" date="2022-12" db="EMBL/GenBank/DDBJ databases">
        <title>Jiella pelagia sp. nov., isolated from phosphonate enriched culture of Northwest Pacific surface seawater.</title>
        <authorList>
            <person name="Shin D.Y."/>
            <person name="Hwang C.Y."/>
        </authorList>
    </citation>
    <scope>NUCLEOTIDE SEQUENCE</scope>
    <source>
        <strain evidence="2">HL-NP1</strain>
    </source>
</reference>
<sequence length="831" mass="91578">MAIKYGSGASGTVDTVTDPQKLFQALPSKAKQYAYLRDVQGDVLSKWYEKHRDKRDSVIKMNTGGGKTTVGLLLLKSSINAGYGPAVYVCPDYYLCSQVEKEAKALGLAYTSDPRSAEFRQSKSILIIPIFVLCNGMSKFGVGREVKLPIGSIVIDDAHACLADCEERFSIKVPRSDALYEELISLFQDDLKPQSPATFEEIRQNSQGGLIRVPYWAWKNKIGNVTRLLAAGLAEDPKKFAWPLFKDDIALCTAHFSTKFFEVTPRCLPIENIPSFDEAKRRIYMTATLAEDSILVTDFGADPESVIDSIVPKTASDIGERMILIPQSINYEITDEAIKRFIAEYSKTENVVIIVPSTKRALFWADIVPQDLILNADRIAGGVEKLRSKKGNIAVLLNKYDGIDLPGDACRLLVIDGLPDTRRLFDKYEEGTLRETARFQLNQVQKIEQGMGRGIRSNEDYCAVLLMGPHLLDVVYASGAKRFFSPATLAQMSLSDTVGEQLKGNDISALKEPIDDMLNRNPNWVSAAKNSLIEVAYPAQATVDAIAIGQRKAFVSARKGNFEAAYQALQAVADSADDKVVRGWVVEQAAEFLHHLDPERSQKTLSAAVDLNPRVTKPIVGIAYKRLQTLGLNQAQVASRYLSSRYPQGGNGVVLGLAGILDRLVFEEDSSEDFEQALMDLGLHLGFRSQRPEKEGSAKLDVMWGIGSMQYLLLPCKNEASTEAISKQYADEVSGNVNWFDANYDVSAKAVPVIVHPSFKVNSDAAPPANMRVLAKANLGELREAARKFGRAVKDNLGDADHIKSVLQTLNLTGEKIVAAYTSEFRKKPPK</sequence>
<dbReference type="Pfam" id="PF13307">
    <property type="entry name" value="Helicase_C_2"/>
    <property type="match status" value="1"/>
</dbReference>
<evidence type="ECO:0000313" key="3">
    <source>
        <dbReference type="Proteomes" id="UP001164020"/>
    </source>
</evidence>
<dbReference type="RefSeq" id="WP_268882845.1">
    <property type="nucleotide sequence ID" value="NZ_CP114029.1"/>
</dbReference>
<dbReference type="InterPro" id="IPR011545">
    <property type="entry name" value="DEAD/DEAH_box_helicase_dom"/>
</dbReference>
<keyword evidence="2" id="KW-0547">Nucleotide-binding</keyword>
<keyword evidence="2" id="KW-0378">Hydrolase</keyword>
<dbReference type="InterPro" id="IPR014001">
    <property type="entry name" value="Helicase_ATP-bd"/>
</dbReference>
<dbReference type="GO" id="GO:0004386">
    <property type="term" value="F:helicase activity"/>
    <property type="evidence" value="ECO:0007669"/>
    <property type="project" value="UniProtKB-KW"/>
</dbReference>
<dbReference type="EMBL" id="CP114029">
    <property type="protein sequence ID" value="WAP70362.1"/>
    <property type="molecule type" value="Genomic_DNA"/>
</dbReference>
<dbReference type="SMART" id="SM00487">
    <property type="entry name" value="DEXDc"/>
    <property type="match status" value="1"/>
</dbReference>
<evidence type="ECO:0000313" key="2">
    <source>
        <dbReference type="EMBL" id="WAP70362.1"/>
    </source>
</evidence>
<accession>A0ABY7C3H9</accession>
<dbReference type="SUPFAM" id="SSF52540">
    <property type="entry name" value="P-loop containing nucleoside triphosphate hydrolases"/>
    <property type="match status" value="1"/>
</dbReference>
<keyword evidence="3" id="KW-1185">Reference proteome</keyword>
<dbReference type="InterPro" id="IPR027417">
    <property type="entry name" value="P-loop_NTPase"/>
</dbReference>
<feature type="domain" description="Helicase ATP-binding" evidence="1">
    <location>
        <begin position="48"/>
        <end position="307"/>
    </location>
</feature>
<protein>
    <submittedName>
        <fullName evidence="2">DEAD/DEAH box helicase family protein</fullName>
    </submittedName>
</protein>
<keyword evidence="2" id="KW-0067">ATP-binding</keyword>
<organism evidence="2 3">
    <name type="scientific">Jiella pelagia</name>
    <dbReference type="NCBI Taxonomy" id="2986949"/>
    <lineage>
        <taxon>Bacteria</taxon>
        <taxon>Pseudomonadati</taxon>
        <taxon>Pseudomonadota</taxon>
        <taxon>Alphaproteobacteria</taxon>
        <taxon>Hyphomicrobiales</taxon>
        <taxon>Aurantimonadaceae</taxon>
        <taxon>Jiella</taxon>
    </lineage>
</organism>
<dbReference type="InterPro" id="IPR006555">
    <property type="entry name" value="ATP-dep_Helicase_C"/>
</dbReference>
<dbReference type="Gene3D" id="3.40.50.300">
    <property type="entry name" value="P-loop containing nucleotide triphosphate hydrolases"/>
    <property type="match status" value="2"/>
</dbReference>
<dbReference type="Pfam" id="PF00270">
    <property type="entry name" value="DEAD"/>
    <property type="match status" value="1"/>
</dbReference>
<gene>
    <name evidence="2" type="ORF">OH818_09960</name>
</gene>
<name>A0ABY7C3H9_9HYPH</name>
<evidence type="ECO:0000259" key="1">
    <source>
        <dbReference type="PROSITE" id="PS51192"/>
    </source>
</evidence>